<keyword evidence="2" id="KW-0812">Transmembrane</keyword>
<dbReference type="InterPro" id="IPR021878">
    <property type="entry name" value="TgpA_N"/>
</dbReference>
<dbReference type="PANTHER" id="PTHR42736">
    <property type="entry name" value="PROTEIN-GLUTAMINE GAMMA-GLUTAMYLTRANSFERASE"/>
    <property type="match status" value="1"/>
</dbReference>
<evidence type="ECO:0000256" key="1">
    <source>
        <dbReference type="SAM" id="MobiDB-lite"/>
    </source>
</evidence>
<feature type="transmembrane region" description="Helical" evidence="2">
    <location>
        <begin position="36"/>
        <end position="58"/>
    </location>
</feature>
<dbReference type="RefSeq" id="WP_179433276.1">
    <property type="nucleotide sequence ID" value="NZ_BAABLC010000008.1"/>
</dbReference>
<dbReference type="GO" id="GO:0008233">
    <property type="term" value="F:peptidase activity"/>
    <property type="evidence" value="ECO:0007669"/>
    <property type="project" value="UniProtKB-KW"/>
</dbReference>
<feature type="domain" description="Transglutaminase-like" evidence="3">
    <location>
        <begin position="501"/>
        <end position="575"/>
    </location>
</feature>
<feature type="transmembrane region" description="Helical" evidence="2">
    <location>
        <begin position="636"/>
        <end position="657"/>
    </location>
</feature>
<protein>
    <submittedName>
        <fullName evidence="4">Transglutaminase-like putative cysteine protease</fullName>
    </submittedName>
</protein>
<accession>A0A7Y9EVJ5</accession>
<dbReference type="SUPFAM" id="SSF54001">
    <property type="entry name" value="Cysteine proteinases"/>
    <property type="match status" value="1"/>
</dbReference>
<dbReference type="InterPro" id="IPR052901">
    <property type="entry name" value="Bact_TGase-like"/>
</dbReference>
<dbReference type="Pfam" id="PF11992">
    <property type="entry name" value="TgpA_N"/>
    <property type="match status" value="1"/>
</dbReference>
<dbReference type="SMART" id="SM00460">
    <property type="entry name" value="TGc"/>
    <property type="match status" value="1"/>
</dbReference>
<dbReference type="Proteomes" id="UP000552045">
    <property type="component" value="Unassembled WGS sequence"/>
</dbReference>
<feature type="transmembrane region" description="Helical" evidence="2">
    <location>
        <begin position="205"/>
        <end position="223"/>
    </location>
</feature>
<evidence type="ECO:0000313" key="5">
    <source>
        <dbReference type="Proteomes" id="UP000552045"/>
    </source>
</evidence>
<proteinExistence type="predicted"/>
<keyword evidence="2" id="KW-1133">Transmembrane helix</keyword>
<gene>
    <name evidence="4" type="ORF">BKA02_001790</name>
</gene>
<evidence type="ECO:0000313" key="4">
    <source>
        <dbReference type="EMBL" id="NYD54735.1"/>
    </source>
</evidence>
<dbReference type="InterPro" id="IPR038765">
    <property type="entry name" value="Papain-like_cys_pep_sf"/>
</dbReference>
<feature type="transmembrane region" description="Helical" evidence="2">
    <location>
        <begin position="96"/>
        <end position="115"/>
    </location>
</feature>
<feature type="transmembrane region" description="Helical" evidence="2">
    <location>
        <begin position="252"/>
        <end position="273"/>
    </location>
</feature>
<keyword evidence="4" id="KW-0645">Protease</keyword>
<dbReference type="Gene3D" id="3.10.620.30">
    <property type="match status" value="1"/>
</dbReference>
<feature type="region of interest" description="Disordered" evidence="1">
    <location>
        <begin position="582"/>
        <end position="628"/>
    </location>
</feature>
<feature type="transmembrane region" description="Helical" evidence="2">
    <location>
        <begin position="64"/>
        <end position="84"/>
    </location>
</feature>
<organism evidence="4 5">
    <name type="scientific">Microbacterium pseudoresistens</name>
    <dbReference type="NCBI Taxonomy" id="640634"/>
    <lineage>
        <taxon>Bacteria</taxon>
        <taxon>Bacillati</taxon>
        <taxon>Actinomycetota</taxon>
        <taxon>Actinomycetes</taxon>
        <taxon>Micrococcales</taxon>
        <taxon>Microbacteriaceae</taxon>
        <taxon>Microbacterium</taxon>
    </lineage>
</organism>
<sequence length="783" mass="80284">MSSGGGGEAPAGATARPGQGAYAMPVLRRPGRAGPVGAALMAALGTAVAIWPLTTVIAPGRWSAHAVATAAVVLVVGVIVRLVLRTRVVARVPMIAAVAVAQLVALAIAVTVLGFRDEGLWNLLPSPAVVQGVGDALAQAGEEVALGAAPLAATHGVTVAIALGAGVTAIVLDALIGARLPLVAVVVVTGVGVVPSVAVGGGVDIPWFLALAVTLLLLLVVRVDVFRVDAARADAEDTSPRTDAVSDAPPRWGTAATIGAAAVALSLLVAPVLPVSATGFSLGASTALNPTLRLGEDLRRPAPTAALTLITDDDRAPYLRIATLSMFDGEVWHADRSRTDALSEGLGDVSVPGAAVDEHRTSIRITGVSGDFLPLPYQATEVRGLEGVWLAMADNRTVVASNADAQNQNYTVETSTAAPTLEQIRASTASGAAAVGELRELPVDMPASIAEAAAEIAGAQPTDYDRLISLQTWFRAGFRYSLETPVSEGFDGTGVDAVARFLEVRQGYCVHFAGAFALMARSLGMPARIVVGYLPGTPTDQQQGEPVYQVTSDQLHAWPEVYFEGLGWIPFEPTATRGVATRFESGAGDGTDVPSPGTDPGTAPSAAPDPGDGLDRDEAAGGGDAPVLRPLDPSPVLWTVLGILAALLLPAAIRAVVRAVRFSRIRDGDALPAWREVADTLRDLGLPASAADSPRMRGARLTADRGVDPDAVAVLVGAVEHASYAPGQSSGHPALPADGDELARATRRILADLRASTSTRDRVGALVLPRSLLGARLPARSVG</sequence>
<keyword evidence="4" id="KW-0378">Hydrolase</keyword>
<dbReference type="AlphaFoldDB" id="A0A7Y9EVJ5"/>
<comment type="caution">
    <text evidence="4">The sequence shown here is derived from an EMBL/GenBank/DDBJ whole genome shotgun (WGS) entry which is preliminary data.</text>
</comment>
<dbReference type="GO" id="GO:0006508">
    <property type="term" value="P:proteolysis"/>
    <property type="evidence" value="ECO:0007669"/>
    <property type="project" value="UniProtKB-KW"/>
</dbReference>
<dbReference type="EMBL" id="JACCBH010000001">
    <property type="protein sequence ID" value="NYD54735.1"/>
    <property type="molecule type" value="Genomic_DNA"/>
</dbReference>
<feature type="transmembrane region" description="Helical" evidence="2">
    <location>
        <begin position="152"/>
        <end position="175"/>
    </location>
</feature>
<feature type="transmembrane region" description="Helical" evidence="2">
    <location>
        <begin position="182"/>
        <end position="199"/>
    </location>
</feature>
<reference evidence="4 5" key="1">
    <citation type="submission" date="2020-07" db="EMBL/GenBank/DDBJ databases">
        <title>Sequencing the genomes of 1000 actinobacteria strains.</title>
        <authorList>
            <person name="Klenk H.-P."/>
        </authorList>
    </citation>
    <scope>NUCLEOTIDE SEQUENCE [LARGE SCALE GENOMIC DNA]</scope>
    <source>
        <strain evidence="4 5">DSM 22185</strain>
    </source>
</reference>
<name>A0A7Y9EVJ5_9MICO</name>
<evidence type="ECO:0000256" key="2">
    <source>
        <dbReference type="SAM" id="Phobius"/>
    </source>
</evidence>
<keyword evidence="5" id="KW-1185">Reference proteome</keyword>
<evidence type="ECO:0000259" key="3">
    <source>
        <dbReference type="SMART" id="SM00460"/>
    </source>
</evidence>
<dbReference type="InterPro" id="IPR002931">
    <property type="entry name" value="Transglutaminase-like"/>
</dbReference>
<dbReference type="PANTHER" id="PTHR42736:SF1">
    <property type="entry name" value="PROTEIN-GLUTAMINE GAMMA-GLUTAMYLTRANSFERASE"/>
    <property type="match status" value="1"/>
</dbReference>
<dbReference type="Pfam" id="PF01841">
    <property type="entry name" value="Transglut_core"/>
    <property type="match status" value="1"/>
</dbReference>
<keyword evidence="2" id="KW-0472">Membrane</keyword>